<feature type="transmembrane region" description="Helical" evidence="1">
    <location>
        <begin position="54"/>
        <end position="72"/>
    </location>
</feature>
<evidence type="ECO:0000313" key="3">
    <source>
        <dbReference type="Proteomes" id="UP001304461"/>
    </source>
</evidence>
<proteinExistence type="predicted"/>
<keyword evidence="1" id="KW-0812">Transmembrane</keyword>
<protein>
    <recommendedName>
        <fullName evidence="4">Amino acid transport protein</fullName>
    </recommendedName>
</protein>
<evidence type="ECO:0000313" key="2">
    <source>
        <dbReference type="EMBL" id="MEA5390073.1"/>
    </source>
</evidence>
<dbReference type="EMBL" id="JAYGHX010000001">
    <property type="protein sequence ID" value="MEA5390073.1"/>
    <property type="molecule type" value="Genomic_DNA"/>
</dbReference>
<evidence type="ECO:0000256" key="1">
    <source>
        <dbReference type="SAM" id="Phobius"/>
    </source>
</evidence>
<comment type="caution">
    <text evidence="2">The sequence shown here is derived from an EMBL/GenBank/DDBJ whole genome shotgun (WGS) entry which is preliminary data.</text>
</comment>
<organism evidence="2 3">
    <name type="scientific">Cyanobium gracile UHCC 0139</name>
    <dbReference type="NCBI Taxonomy" id="3110308"/>
    <lineage>
        <taxon>Bacteria</taxon>
        <taxon>Bacillati</taxon>
        <taxon>Cyanobacteriota</taxon>
        <taxon>Cyanophyceae</taxon>
        <taxon>Synechococcales</taxon>
        <taxon>Prochlorococcaceae</taxon>
        <taxon>Cyanobium</taxon>
    </lineage>
</organism>
<dbReference type="RefSeq" id="WP_323304192.1">
    <property type="nucleotide sequence ID" value="NZ_JAYGHX010000001.1"/>
</dbReference>
<keyword evidence="3" id="KW-1185">Reference proteome</keyword>
<accession>A0ABU5RQM3</accession>
<reference evidence="2 3" key="1">
    <citation type="submission" date="2023-12" db="EMBL/GenBank/DDBJ databases">
        <title>Baltic Sea Cyanobacteria.</title>
        <authorList>
            <person name="Delbaje E."/>
            <person name="Fewer D.P."/>
            <person name="Shishido T.K."/>
        </authorList>
    </citation>
    <scope>NUCLEOTIDE SEQUENCE [LARGE SCALE GENOMIC DNA]</scope>
    <source>
        <strain evidence="2 3">UHCC 0139</strain>
    </source>
</reference>
<name>A0ABU5RQM3_9CYAN</name>
<keyword evidence="1" id="KW-0472">Membrane</keyword>
<evidence type="ECO:0008006" key="4">
    <source>
        <dbReference type="Google" id="ProtNLM"/>
    </source>
</evidence>
<keyword evidence="1" id="KW-1133">Transmembrane helix</keyword>
<gene>
    <name evidence="2" type="ORF">VB738_02245</name>
</gene>
<sequence>MGSDPSLRQLLTLVIGSVGLGYMLYGKKQAHAVALGCGVLLVVIPFGFSHLPALTAVALLLMVLPFLLHRFLV</sequence>
<dbReference type="Proteomes" id="UP001304461">
    <property type="component" value="Unassembled WGS sequence"/>
</dbReference>
<feature type="transmembrane region" description="Helical" evidence="1">
    <location>
        <begin position="6"/>
        <end position="25"/>
    </location>
</feature>